<organism evidence="1 2">
    <name type="scientific">Actinopolymorpha pittospori</name>
    <dbReference type="NCBI Taxonomy" id="648752"/>
    <lineage>
        <taxon>Bacteria</taxon>
        <taxon>Bacillati</taxon>
        <taxon>Actinomycetota</taxon>
        <taxon>Actinomycetes</taxon>
        <taxon>Propionibacteriales</taxon>
        <taxon>Actinopolymorphaceae</taxon>
        <taxon>Actinopolymorpha</taxon>
    </lineage>
</organism>
<gene>
    <name evidence="1" type="ORF">HEB94_000375</name>
</gene>
<dbReference type="RefSeq" id="WP_192748322.1">
    <property type="nucleotide sequence ID" value="NZ_BAABJL010000154.1"/>
</dbReference>
<dbReference type="Proteomes" id="UP000638648">
    <property type="component" value="Unassembled WGS sequence"/>
</dbReference>
<name>A0A927R5P4_9ACTN</name>
<sequence>MDSPSDPGEPYEFDFFDVVEISTRTRTSAAEPIEGVVLGKSQNEADGSRSYAVALLPDGLATMFEESELRPTGRRVARADIYPGESIRASVDGDLLG</sequence>
<accession>A0A927R5P4</accession>
<dbReference type="AlphaFoldDB" id="A0A927R5P4"/>
<keyword evidence="2" id="KW-1185">Reference proteome</keyword>
<reference evidence="1" key="1">
    <citation type="submission" date="2020-10" db="EMBL/GenBank/DDBJ databases">
        <title>Sequencing the genomes of 1000 actinobacteria strains.</title>
        <authorList>
            <person name="Klenk H.-P."/>
        </authorList>
    </citation>
    <scope>NUCLEOTIDE SEQUENCE</scope>
    <source>
        <strain evidence="1">DSM 45354</strain>
    </source>
</reference>
<evidence type="ECO:0000313" key="2">
    <source>
        <dbReference type="Proteomes" id="UP000638648"/>
    </source>
</evidence>
<proteinExistence type="predicted"/>
<comment type="caution">
    <text evidence="1">The sequence shown here is derived from an EMBL/GenBank/DDBJ whole genome shotgun (WGS) entry which is preliminary data.</text>
</comment>
<evidence type="ECO:0000313" key="1">
    <source>
        <dbReference type="EMBL" id="MBE1603527.1"/>
    </source>
</evidence>
<protein>
    <submittedName>
        <fullName evidence="1">Uncharacterized protein</fullName>
    </submittedName>
</protein>
<dbReference type="EMBL" id="JADBEM010000001">
    <property type="protein sequence ID" value="MBE1603527.1"/>
    <property type="molecule type" value="Genomic_DNA"/>
</dbReference>